<feature type="transmembrane region" description="Helical" evidence="1">
    <location>
        <begin position="307"/>
        <end position="328"/>
    </location>
</feature>
<proteinExistence type="predicted"/>
<feature type="transmembrane region" description="Helical" evidence="1">
    <location>
        <begin position="244"/>
        <end position="263"/>
    </location>
</feature>
<feature type="transmembrane region" description="Helical" evidence="1">
    <location>
        <begin position="104"/>
        <end position="121"/>
    </location>
</feature>
<keyword evidence="3" id="KW-0012">Acyltransferase</keyword>
<feature type="transmembrane region" description="Helical" evidence="1">
    <location>
        <begin position="77"/>
        <end position="98"/>
    </location>
</feature>
<dbReference type="PANTHER" id="PTHR23028">
    <property type="entry name" value="ACETYLTRANSFERASE"/>
    <property type="match status" value="1"/>
</dbReference>
<keyword evidence="4" id="KW-1185">Reference proteome</keyword>
<accession>A0AAE2YMT8</accession>
<evidence type="ECO:0000313" key="3">
    <source>
        <dbReference type="EMBL" id="MBU2787034.1"/>
    </source>
</evidence>
<dbReference type="InterPro" id="IPR050879">
    <property type="entry name" value="Acyltransferase_3"/>
</dbReference>
<feature type="transmembrane region" description="Helical" evidence="1">
    <location>
        <begin position="348"/>
        <end position="366"/>
    </location>
</feature>
<dbReference type="Proteomes" id="UP001197378">
    <property type="component" value="Unassembled WGS sequence"/>
</dbReference>
<gene>
    <name evidence="3" type="ORF">HFQ13_02210</name>
</gene>
<dbReference type="EMBL" id="JAAXYO010000031">
    <property type="protein sequence ID" value="MBU2787034.1"/>
    <property type="molecule type" value="Genomic_DNA"/>
</dbReference>
<feature type="transmembrane region" description="Helical" evidence="1">
    <location>
        <begin position="133"/>
        <end position="154"/>
    </location>
</feature>
<dbReference type="GO" id="GO:0000271">
    <property type="term" value="P:polysaccharide biosynthetic process"/>
    <property type="evidence" value="ECO:0007669"/>
    <property type="project" value="TreeGrafter"/>
</dbReference>
<dbReference type="GO" id="GO:0016747">
    <property type="term" value="F:acyltransferase activity, transferring groups other than amino-acyl groups"/>
    <property type="evidence" value="ECO:0007669"/>
    <property type="project" value="InterPro"/>
</dbReference>
<feature type="transmembrane region" description="Helical" evidence="1">
    <location>
        <begin position="221"/>
        <end position="238"/>
    </location>
</feature>
<evidence type="ECO:0000256" key="1">
    <source>
        <dbReference type="SAM" id="Phobius"/>
    </source>
</evidence>
<name>A0AAE2YMT8_9PROT</name>
<feature type="transmembrane region" description="Helical" evidence="1">
    <location>
        <begin position="7"/>
        <end position="25"/>
    </location>
</feature>
<comment type="caution">
    <text evidence="3">The sequence shown here is derived from an EMBL/GenBank/DDBJ whole genome shotgun (WGS) entry which is preliminary data.</text>
</comment>
<evidence type="ECO:0000259" key="2">
    <source>
        <dbReference type="Pfam" id="PF01757"/>
    </source>
</evidence>
<evidence type="ECO:0000313" key="4">
    <source>
        <dbReference type="Proteomes" id="UP001197378"/>
    </source>
</evidence>
<dbReference type="AlphaFoldDB" id="A0AAE2YMT8"/>
<reference evidence="3" key="1">
    <citation type="journal article" date="2021" name="ISME J.">
        <title>Genomic evolution of the class Acidithiobacillia: deep-branching Proteobacteria living in extreme acidic conditions.</title>
        <authorList>
            <person name="Moya-Beltran A."/>
            <person name="Beard S."/>
            <person name="Rojas-Villalobos C."/>
            <person name="Issotta F."/>
            <person name="Gallardo Y."/>
            <person name="Ulloa R."/>
            <person name="Giaveno A."/>
            <person name="Degli Esposti M."/>
            <person name="Johnson D.B."/>
            <person name="Quatrini R."/>
        </authorList>
    </citation>
    <scope>NUCLEOTIDE SEQUENCE</scope>
    <source>
        <strain evidence="3">VAN18-1</strain>
    </source>
</reference>
<dbReference type="GO" id="GO:0016020">
    <property type="term" value="C:membrane"/>
    <property type="evidence" value="ECO:0007669"/>
    <property type="project" value="TreeGrafter"/>
</dbReference>
<dbReference type="InterPro" id="IPR002656">
    <property type="entry name" value="Acyl_transf_3_dom"/>
</dbReference>
<keyword evidence="1" id="KW-1133">Transmembrane helix</keyword>
<dbReference type="Pfam" id="PF01757">
    <property type="entry name" value="Acyl_transf_3"/>
    <property type="match status" value="1"/>
</dbReference>
<feature type="transmembrane region" description="Helical" evidence="1">
    <location>
        <begin position="160"/>
        <end position="180"/>
    </location>
</feature>
<feature type="domain" description="Acyltransferase 3" evidence="2">
    <location>
        <begin position="3"/>
        <end position="323"/>
    </location>
</feature>
<protein>
    <submittedName>
        <fullName evidence="3">Acyltransferase</fullName>
    </submittedName>
</protein>
<keyword evidence="1" id="KW-0812">Transmembrane</keyword>
<keyword evidence="1" id="KW-0472">Membrane</keyword>
<sequence>MLPYIDYLKFLAIFAVIAFHIHDTISFDYPWFSGGYLGVDVFLLLSGFLIEKSLARGRQDSLAQRSKDFFARRFSRILVPMLVVTAILAVLLWSTHLLTGWAPVWYSAILGYNFYLVLHHIPYFQVYSYPHPFLGMWFISLLGQLYLLHFLLRSLLPGKWWYRTVLTLLFCISLGSAWWLMRQGSLNAAYVLPSHAFPYLAGALLTELGWARPRETGRSSFDTLSILAILLLLALFVLAPYENFVYFSLAATALGVVFLLAAARAAWLPRLQLLVLGKLGEMSYSLYLWNVPVVALVHYYFPQTSIASQALFSLSLLLLLSVLSYLLLELPLQAAFQKQVRHGVGRGAFVSVLVLLALASVGWWQASRLGQEGVRLQAQAQHDALYRQYLEKRVASMGRDLQALTGAKTLSAAEAKAHADSRANKALESNADLMQWQPHPGLGFLYNGQELRSNPAYPEKQVLFITDSILLGWSGYVIHMVPNGILDGQVGRSFFRAQPVLQKGTSNNKNFTT</sequence>
<keyword evidence="3" id="KW-0808">Transferase</keyword>
<dbReference type="PANTHER" id="PTHR23028:SF53">
    <property type="entry name" value="ACYL_TRANSF_3 DOMAIN-CONTAINING PROTEIN"/>
    <property type="match status" value="1"/>
</dbReference>
<organism evidence="3 4">
    <name type="scientific">Igneacidithiobacillus copahuensis</name>
    <dbReference type="NCBI Taxonomy" id="2724909"/>
    <lineage>
        <taxon>Bacteria</taxon>
        <taxon>Pseudomonadati</taxon>
        <taxon>Pseudomonadota</taxon>
        <taxon>Acidithiobacillia</taxon>
        <taxon>Acidithiobacillales</taxon>
        <taxon>Acidithiobacillaceae</taxon>
        <taxon>Igneacidithiobacillus</taxon>
    </lineage>
</organism>
<feature type="transmembrane region" description="Helical" evidence="1">
    <location>
        <begin position="31"/>
        <end position="50"/>
    </location>
</feature>
<dbReference type="RefSeq" id="WP_215885360.1">
    <property type="nucleotide sequence ID" value="NZ_JAAXYO010000031.1"/>
</dbReference>
<feature type="transmembrane region" description="Helical" evidence="1">
    <location>
        <begin position="284"/>
        <end position="301"/>
    </location>
</feature>